<feature type="compositionally biased region" description="Polar residues" evidence="1">
    <location>
        <begin position="51"/>
        <end position="61"/>
    </location>
</feature>
<sequence length="382" mass="40288">MHTGHYISGAGHLGLIGWLLLGNIFTSEPDPVEMTEVSVISAAEYDALVSAQQPPASTTEVAQPALPAPSEEAPEVTAEPDAEIEQPEPVQTETPPEDTPPEVTELELPPQTEVDDSAPELNEPIGDTAVLVPEIAPEARPREAPRVAPEPVAPPEPEARPDLDEQPAVAPEPEAEPEVVVEEEPQEAQTPEDSTTEIVTEADQAPAASARPPGRRPAPPPPVEVAEAPEEPEEEAAPEPTPAPAEEPAQDTTEDAIADALSEVLGQPEAEAPVPSGPPLSSGERESLRVAVSACWNIGALSTEAARTTVIVGLQMNQDGTPVIGSIRMLSASGGGDAAARQAFEAAKRAIIRCGSRGYDLPQEKYSQWQDIEMTFDPMRSR</sequence>
<feature type="compositionally biased region" description="Low complexity" evidence="1">
    <location>
        <begin position="101"/>
        <end position="112"/>
    </location>
</feature>
<dbReference type="EMBL" id="CP116423">
    <property type="protein sequence ID" value="WCE69692.1"/>
    <property type="molecule type" value="Genomic_DNA"/>
</dbReference>
<name>A0AAX3LLU4_9RHOB</name>
<dbReference type="Proteomes" id="UP001210770">
    <property type="component" value="Chromosome"/>
</dbReference>
<feature type="compositionally biased region" description="Low complexity" evidence="1">
    <location>
        <begin position="62"/>
        <end position="71"/>
    </location>
</feature>
<feature type="compositionally biased region" description="Acidic residues" evidence="1">
    <location>
        <begin position="173"/>
        <end position="186"/>
    </location>
</feature>
<organism evidence="2 3">
    <name type="scientific">Sulfitobacter faviae</name>
    <dbReference type="NCBI Taxonomy" id="1775881"/>
    <lineage>
        <taxon>Bacteria</taxon>
        <taxon>Pseudomonadati</taxon>
        <taxon>Pseudomonadota</taxon>
        <taxon>Alphaproteobacteria</taxon>
        <taxon>Rhodobacterales</taxon>
        <taxon>Roseobacteraceae</taxon>
        <taxon>Sulfitobacter</taxon>
    </lineage>
</organism>
<reference evidence="2" key="1">
    <citation type="submission" date="2023-01" db="EMBL/GenBank/DDBJ databases">
        <title>Comparative genomic analysis of cold water coral derived Sulfitobacter faviae: insights into their metabolism and habitat adaptation.</title>
        <authorList>
            <person name="Guo Y."/>
            <person name="Lin S."/>
            <person name="Huang Z."/>
            <person name="Tang K."/>
            <person name="Wang X."/>
        </authorList>
    </citation>
    <scope>NUCLEOTIDE SEQUENCE</scope>
    <source>
        <strain evidence="2">SCSIO W_1865</strain>
    </source>
</reference>
<feature type="region of interest" description="Disordered" evidence="1">
    <location>
        <begin position="51"/>
        <end position="263"/>
    </location>
</feature>
<dbReference type="Gene3D" id="3.30.1150.10">
    <property type="match status" value="1"/>
</dbReference>
<feature type="compositionally biased region" description="Acidic residues" evidence="1">
    <location>
        <begin position="227"/>
        <end position="237"/>
    </location>
</feature>
<evidence type="ECO:0000313" key="2">
    <source>
        <dbReference type="EMBL" id="WCE69692.1"/>
    </source>
</evidence>
<accession>A0AAX3LLU4</accession>
<feature type="compositionally biased region" description="Acidic residues" evidence="1">
    <location>
        <begin position="248"/>
        <end position="257"/>
    </location>
</feature>
<protein>
    <submittedName>
        <fullName evidence="2">Energy transducer TonB</fullName>
    </submittedName>
</protein>
<evidence type="ECO:0000313" key="3">
    <source>
        <dbReference type="Proteomes" id="UP001210770"/>
    </source>
</evidence>
<dbReference type="AlphaFoldDB" id="A0AAX3LLU4"/>
<gene>
    <name evidence="2" type="ORF">PL336_12905</name>
</gene>
<feature type="compositionally biased region" description="Acidic residues" evidence="1">
    <location>
        <begin position="72"/>
        <end position="86"/>
    </location>
</feature>
<dbReference type="RefSeq" id="WP_271688058.1">
    <property type="nucleotide sequence ID" value="NZ_CP116423.1"/>
</dbReference>
<evidence type="ECO:0000256" key="1">
    <source>
        <dbReference type="SAM" id="MobiDB-lite"/>
    </source>
</evidence>
<proteinExistence type="predicted"/>